<name>A0A0V8GEQ5_9BACL</name>
<reference evidence="6 7" key="1">
    <citation type="journal article" date="2015" name="Int. J. Syst. Evol. Microbiol.">
        <title>Exiguobacterium enclense sp. nov., isolated from sediment.</title>
        <authorList>
            <person name="Dastager S.G."/>
            <person name="Mawlankar R."/>
            <person name="Sonalkar V.V."/>
            <person name="Thorat M.N."/>
            <person name="Mual P."/>
            <person name="Verma A."/>
            <person name="Krishnamurthi S."/>
            <person name="Tang S.K."/>
            <person name="Li W.J."/>
        </authorList>
    </citation>
    <scope>NUCLEOTIDE SEQUENCE [LARGE SCALE GENOMIC DNA]</scope>
    <source>
        <strain evidence="6 7">NIO-1109</strain>
    </source>
</reference>
<dbReference type="GO" id="GO:0051607">
    <property type="term" value="P:defense response to virus"/>
    <property type="evidence" value="ECO:0007669"/>
    <property type="project" value="UniProtKB-KW"/>
</dbReference>
<dbReference type="CDD" id="cd21140">
    <property type="entry name" value="Cas6_I-like"/>
    <property type="match status" value="1"/>
</dbReference>
<accession>A0A0V8GEQ5</accession>
<dbReference type="Pfam" id="PF01881">
    <property type="entry name" value="Cas_Cas6_C"/>
    <property type="match status" value="1"/>
</dbReference>
<evidence type="ECO:0000256" key="4">
    <source>
        <dbReference type="PIRSR" id="PIRSR005054-50"/>
    </source>
</evidence>
<dbReference type="GO" id="GO:0003723">
    <property type="term" value="F:RNA binding"/>
    <property type="evidence" value="ECO:0007669"/>
    <property type="project" value="UniProtKB-KW"/>
</dbReference>
<organism evidence="6 7">
    <name type="scientific">Exiguobacterium indicum</name>
    <dbReference type="NCBI Taxonomy" id="296995"/>
    <lineage>
        <taxon>Bacteria</taxon>
        <taxon>Bacillati</taxon>
        <taxon>Bacillota</taxon>
        <taxon>Bacilli</taxon>
        <taxon>Bacillales</taxon>
        <taxon>Bacillales Family XII. Incertae Sedis</taxon>
        <taxon>Exiguobacterium</taxon>
    </lineage>
</organism>
<evidence type="ECO:0000259" key="5">
    <source>
        <dbReference type="Pfam" id="PF01881"/>
    </source>
</evidence>
<dbReference type="InterPro" id="IPR045747">
    <property type="entry name" value="CRISPR-assoc_prot_Cas6_N_sf"/>
</dbReference>
<evidence type="ECO:0000256" key="1">
    <source>
        <dbReference type="ARBA" id="ARBA00005937"/>
    </source>
</evidence>
<dbReference type="EMBL" id="LNQL01000003">
    <property type="protein sequence ID" value="KSU48690.1"/>
    <property type="molecule type" value="Genomic_DNA"/>
</dbReference>
<comment type="caution">
    <text evidence="6">The sequence shown here is derived from an EMBL/GenBank/DDBJ whole genome shotgun (WGS) entry which is preliminary data.</text>
</comment>
<protein>
    <recommendedName>
        <fullName evidence="5">CRISPR associated protein Cas6 C-terminal domain-containing protein</fullName>
    </recommendedName>
</protein>
<dbReference type="RefSeq" id="WP_058265429.1">
    <property type="nucleotide sequence ID" value="NZ_FMYN01000003.1"/>
</dbReference>
<evidence type="ECO:0000256" key="3">
    <source>
        <dbReference type="ARBA" id="ARBA00023118"/>
    </source>
</evidence>
<dbReference type="Gene3D" id="3.30.70.1890">
    <property type="match status" value="1"/>
</dbReference>
<dbReference type="AlphaFoldDB" id="A0A0V8GEQ5"/>
<feature type="active site" description="Proton donor" evidence="4">
    <location>
        <position position="38"/>
    </location>
</feature>
<dbReference type="GO" id="GO:0016788">
    <property type="term" value="F:hydrolase activity, acting on ester bonds"/>
    <property type="evidence" value="ECO:0007669"/>
    <property type="project" value="InterPro"/>
</dbReference>
<feature type="domain" description="CRISPR associated protein Cas6 C-terminal" evidence="5">
    <location>
        <begin position="120"/>
        <end position="227"/>
    </location>
</feature>
<dbReference type="Gene3D" id="3.30.70.1900">
    <property type="match status" value="1"/>
</dbReference>
<evidence type="ECO:0000256" key="2">
    <source>
        <dbReference type="ARBA" id="ARBA00022884"/>
    </source>
</evidence>
<dbReference type="Proteomes" id="UP000053797">
    <property type="component" value="Unassembled WGS sequence"/>
</dbReference>
<dbReference type="PIRSF" id="PIRSF005054">
    <property type="entry name" value="PF1131"/>
    <property type="match status" value="1"/>
</dbReference>
<feature type="active site" description="Proton acceptor" evidence="4">
    <location>
        <position position="27"/>
    </location>
</feature>
<evidence type="ECO:0000313" key="6">
    <source>
        <dbReference type="EMBL" id="KSU48690.1"/>
    </source>
</evidence>
<keyword evidence="2" id="KW-0694">RNA-binding</keyword>
<dbReference type="NCBIfam" id="TIGR01877">
    <property type="entry name" value="cas_cas6"/>
    <property type="match status" value="1"/>
</dbReference>
<gene>
    <name evidence="6" type="ORF">AS033_10180</name>
</gene>
<comment type="similarity">
    <text evidence="1">Belongs to the CRISPR-associated protein Cas6/Cse3/CasE family.</text>
</comment>
<sequence>MRIFITLEATTAWLPVNYQPMCRSMIYNTIREDFPELHDHFRSYFTFNRLLGQSTYDGSSKRLLFEGELTWIVSFLEERHGEVFMQRLVERGEFQIGTERFLLKEIRHESAGEVRQTQQITLLAPAVAQVMIGKKTHYFTPDDSAFVTQLEENAKHKYAMHFGEAYEGTLEIVLRPGRIRKNVTRDNGTLVTGWTVPLSLKTSQEMADFLYRIGIGARNASGHGMFEFQ</sequence>
<dbReference type="OrthoDB" id="9797488at2"/>
<dbReference type="PANTHER" id="PTHR36984">
    <property type="entry name" value="CRISPR-ASSOCIATED ENDORIBONUCLEASE CAS6 1"/>
    <property type="match status" value="1"/>
</dbReference>
<dbReference type="PANTHER" id="PTHR36984:SF1">
    <property type="entry name" value="CRISPR-ASSOCIATED ENDORIBONUCLEASE CAS6 1"/>
    <property type="match status" value="1"/>
</dbReference>
<dbReference type="InterPro" id="IPR049435">
    <property type="entry name" value="Cas_Cas6_C"/>
</dbReference>
<keyword evidence="3" id="KW-0051">Antiviral defense</keyword>
<proteinExistence type="inferred from homology"/>
<dbReference type="InterPro" id="IPR010156">
    <property type="entry name" value="CRISPR-assoc_prot_Cas6"/>
</dbReference>
<evidence type="ECO:0000313" key="7">
    <source>
        <dbReference type="Proteomes" id="UP000053797"/>
    </source>
</evidence>